<name>C4JDG9_UNCRE</name>
<feature type="repeat" description="PPR" evidence="2">
    <location>
        <begin position="1143"/>
        <end position="1173"/>
    </location>
</feature>
<evidence type="ECO:0000256" key="2">
    <source>
        <dbReference type="PROSITE-ProRule" id="PRU00708"/>
    </source>
</evidence>
<evidence type="ECO:0000256" key="3">
    <source>
        <dbReference type="SAM" id="MobiDB-lite"/>
    </source>
</evidence>
<dbReference type="RefSeq" id="XP_002541181.1">
    <property type="nucleotide sequence ID" value="XM_002541135.1"/>
</dbReference>
<feature type="compositionally biased region" description="Polar residues" evidence="3">
    <location>
        <begin position="258"/>
        <end position="268"/>
    </location>
</feature>
<feature type="repeat" description="PPR" evidence="2">
    <location>
        <begin position="505"/>
        <end position="539"/>
    </location>
</feature>
<dbReference type="Proteomes" id="UP000002058">
    <property type="component" value="Unassembled WGS sequence"/>
</dbReference>
<dbReference type="PANTHER" id="PTHR46128">
    <property type="entry name" value="MITOCHONDRIAL GROUP I INTRON SPLICING FACTOR CCM1"/>
    <property type="match status" value="1"/>
</dbReference>
<dbReference type="InterPro" id="IPR057585">
    <property type="entry name" value="TPR_dom_fungi"/>
</dbReference>
<dbReference type="STRING" id="336963.C4JDG9"/>
<dbReference type="eggNOG" id="KOG4197">
    <property type="taxonomic scope" value="Eukaryota"/>
</dbReference>
<dbReference type="FunFam" id="1.25.40.10:FF:000266">
    <property type="entry name" value="Pentatricopeptide repeat domain-containing protein"/>
    <property type="match status" value="1"/>
</dbReference>
<dbReference type="EMBL" id="CH476615">
    <property type="protein sequence ID" value="EEP75848.1"/>
    <property type="molecule type" value="Genomic_DNA"/>
</dbReference>
<feature type="region of interest" description="Disordered" evidence="3">
    <location>
        <begin position="920"/>
        <end position="940"/>
    </location>
</feature>
<sequence length="1407" mass="154339">MSCAHWELQWPRHRKPARESVSLFHLDCSESLEDVSLRCFDCRVAPSIPRMILNTESRDQPFSQGTLEYRPSEIEARLEDVPHLSRFEKSHTTRQQAAQRCSTPPLSPSHLFLLFPFTHLARQTFSKTLVHGYAQSVVAASQSSYASSTTSLNQITSVPGKFTRTAQLQSAFQNASGSSSSAGPKAGHAASNFSAGDSGLAAYFAAWQLAQQADEGDWKQYQFTKRIGWKAGVKASEEKDKPEKQPVEGQDAAALSHASLSENRSARNVESAPVDKDVSAKVDEAVAREIQQIQEAAELTESPASSVDSAVVLESREASSVELTPVSSIEEAEPAPRTPKTPVRELRQAQTPNEESNRIVELASAGSFAQVPGAFEKLLKDGLVPSIGAYNALLQAAIHLHSDVYHAVPKVLDIYSDMIRRNVMPDEQTYKTLVQLLSTRALDCQHMVQKLEQARIRYGGMDEPGKFIFRSSEVEHQLLTEDHSLSIALKLFKLAASRHQGIVFSLDIYRALLTACAMRGEVDKMIQIFAHMETNKVAPHAAMFPPMIDAFATSGDLKSAVECYNEYKTLAISDDNGIFGIVDRRDGEVYAAVVKAYMVCGKNEGALRFSDKIRASFDGVENSEQRLAAVENVIVKDGLVQYSVMAGKFAEALQTAKTRLDGEALKSAVSKICVMAADAGESAVASEAYDILLTKQPSKNTPVVAMMAMHIRKGDLVSAKSQWAILATSDHVNADLIQPTAMYTVALLRSGQIDEGLSQARNMFAKIRNGAPKDPSQLREEIDEAIDLFGRVLMRSSPVITAHAAMTLIWAMVENGGLVSPIAEHAIASLGPSEIGQLSVHDLNLALQVQAGMIVNGSPLFDAAHPARFAHMLELAMSTGLPINQHTKQLLDQGVSKISPARPDLLRRWQSFTQAPARPTFVSPKYSPAPKASPALKPEDSFDPYAHSTDFRGSSIIAEELENTRGRAEDHLNTAMIKFRNMRRIGRHPRYITYAKLITAAAKCHRTNLVHEILGMARHDVPLIPQYGAVKYGWTSILDAMVAACLTAGERGLAAKYHQELLNIGAAPSANTFGLYITTLKESTKTFDEATEAVKIFHRAMSEGVEPTSFLYNALIGKLGKARRIDDCLLYFAEMRANGVRPTSVTYGTIVNALCRVSDERFAEEMFDEMESMPNYKPRPAPYNSLIQYFLNTKRDRSKVLTYYERMKSKNIEPTMHTYKLLIDAYASLEPVNMEAAEGLLETIRSTGQQPEGVHYASLVHAKGCVLHDMEGARRTFDSALASGAAKPQPCLYQALFEAMVANHNVADTPALLKDMKARGVEMTPYIANTLIHGWAAEGNVANAKDVYESIGMQKREPSTYEAMTRAYLAVEDRRSASAVVQEMLSRGYPAAVASKVVELVTGGNPS</sequence>
<dbReference type="NCBIfam" id="TIGR00756">
    <property type="entry name" value="PPR"/>
    <property type="match status" value="3"/>
</dbReference>
<dbReference type="InterPro" id="IPR050872">
    <property type="entry name" value="PPR_P_subfamily"/>
</dbReference>
<protein>
    <recommendedName>
        <fullName evidence="4">Tetratricopeptide repeat domain-containing protein</fullName>
    </recommendedName>
</protein>
<feature type="repeat" description="PPR" evidence="2">
    <location>
        <begin position="1108"/>
        <end position="1142"/>
    </location>
</feature>
<dbReference type="InterPro" id="IPR002885">
    <property type="entry name" value="PPR_rpt"/>
</dbReference>
<organism evidence="5 6">
    <name type="scientific">Uncinocarpus reesii (strain UAMH 1704)</name>
    <dbReference type="NCBI Taxonomy" id="336963"/>
    <lineage>
        <taxon>Eukaryota</taxon>
        <taxon>Fungi</taxon>
        <taxon>Dikarya</taxon>
        <taxon>Ascomycota</taxon>
        <taxon>Pezizomycotina</taxon>
        <taxon>Eurotiomycetes</taxon>
        <taxon>Eurotiomycetidae</taxon>
        <taxon>Onygenales</taxon>
        <taxon>Onygenaceae</taxon>
        <taxon>Uncinocarpus</taxon>
    </lineage>
</organism>
<dbReference type="HOGENOM" id="CLU_002863_0_0_1"/>
<dbReference type="Pfam" id="PF24603">
    <property type="entry name" value="TPR_30"/>
    <property type="match status" value="1"/>
</dbReference>
<dbReference type="PROSITE" id="PS51375">
    <property type="entry name" value="PPR"/>
    <property type="match status" value="3"/>
</dbReference>
<evidence type="ECO:0000313" key="5">
    <source>
        <dbReference type="EMBL" id="EEP75848.1"/>
    </source>
</evidence>
<feature type="domain" description="Tetratricopeptide repeat" evidence="4">
    <location>
        <begin position="630"/>
        <end position="727"/>
    </location>
</feature>
<gene>
    <name evidence="5" type="ORF">UREG_00695</name>
</gene>
<evidence type="ECO:0000256" key="1">
    <source>
        <dbReference type="ARBA" id="ARBA00007626"/>
    </source>
</evidence>
<dbReference type="VEuPathDB" id="FungiDB:UREG_00695"/>
<feature type="compositionally biased region" description="Low complexity" evidence="3">
    <location>
        <begin position="923"/>
        <end position="936"/>
    </location>
</feature>
<dbReference type="PANTHER" id="PTHR46128:SF329">
    <property type="entry name" value="MITOCHONDRIAL GROUP I INTRON SPLICING FACTOR DMR1"/>
    <property type="match status" value="1"/>
</dbReference>
<feature type="compositionally biased region" description="Basic and acidic residues" evidence="3">
    <location>
        <begin position="235"/>
        <end position="246"/>
    </location>
</feature>
<dbReference type="GeneID" id="8443641"/>
<feature type="region of interest" description="Disordered" evidence="3">
    <location>
        <begin position="322"/>
        <end position="355"/>
    </location>
</feature>
<proteinExistence type="inferred from homology"/>
<evidence type="ECO:0000259" key="4">
    <source>
        <dbReference type="Pfam" id="PF24603"/>
    </source>
</evidence>
<accession>C4JDG9</accession>
<dbReference type="Pfam" id="PF13812">
    <property type="entry name" value="PPR_3"/>
    <property type="match status" value="1"/>
</dbReference>
<dbReference type="Gene3D" id="1.25.40.10">
    <property type="entry name" value="Tetratricopeptide repeat domain"/>
    <property type="match status" value="4"/>
</dbReference>
<feature type="region of interest" description="Disordered" evidence="3">
    <location>
        <begin position="232"/>
        <end position="277"/>
    </location>
</feature>
<dbReference type="KEGG" id="ure:UREG_00695"/>
<reference evidence="6" key="1">
    <citation type="journal article" date="2009" name="Genome Res.">
        <title>Comparative genomic analyses of the human fungal pathogens Coccidioides and their relatives.</title>
        <authorList>
            <person name="Sharpton T.J."/>
            <person name="Stajich J.E."/>
            <person name="Rounsley S.D."/>
            <person name="Gardner M.J."/>
            <person name="Wortman J.R."/>
            <person name="Jordar V.S."/>
            <person name="Maiti R."/>
            <person name="Kodira C.D."/>
            <person name="Neafsey D.E."/>
            <person name="Zeng Q."/>
            <person name="Hung C.-Y."/>
            <person name="McMahan C."/>
            <person name="Muszewska A."/>
            <person name="Grynberg M."/>
            <person name="Mandel M.A."/>
            <person name="Kellner E.M."/>
            <person name="Barker B.M."/>
            <person name="Galgiani J.N."/>
            <person name="Orbach M.J."/>
            <person name="Kirkland T.N."/>
            <person name="Cole G.T."/>
            <person name="Henn M.R."/>
            <person name="Birren B.W."/>
            <person name="Taylor J.W."/>
        </authorList>
    </citation>
    <scope>NUCLEOTIDE SEQUENCE [LARGE SCALE GENOMIC DNA]</scope>
    <source>
        <strain evidence="6">UAMH 1704</strain>
    </source>
</reference>
<dbReference type="OrthoDB" id="411857at2759"/>
<dbReference type="InterPro" id="IPR011990">
    <property type="entry name" value="TPR-like_helical_dom_sf"/>
</dbReference>
<keyword evidence="6" id="KW-1185">Reference proteome</keyword>
<dbReference type="OMA" id="PQACLYQ"/>
<dbReference type="Pfam" id="PF13041">
    <property type="entry name" value="PPR_2"/>
    <property type="match status" value="2"/>
</dbReference>
<evidence type="ECO:0000313" key="6">
    <source>
        <dbReference type="Proteomes" id="UP000002058"/>
    </source>
</evidence>
<comment type="similarity">
    <text evidence="1">Belongs to the PPR family. P subfamily.</text>
</comment>
<dbReference type="InParanoid" id="C4JDG9"/>